<gene>
    <name evidence="3" type="primary">cas6</name>
    <name evidence="3" type="ORF">C4886_14920</name>
</gene>
<dbReference type="Pfam" id="PF01881">
    <property type="entry name" value="Cas_Cas6_C"/>
    <property type="match status" value="1"/>
</dbReference>
<keyword evidence="1" id="KW-0051">Antiviral defense</keyword>
<evidence type="ECO:0000313" key="4">
    <source>
        <dbReference type="Proteomes" id="UP000253208"/>
    </source>
</evidence>
<comment type="caution">
    <text evidence="3">The sequence shown here is derived from an EMBL/GenBank/DDBJ whole genome shotgun (WGS) entry which is preliminary data.</text>
</comment>
<feature type="domain" description="CRISPR associated protein Cas6 C-terminal" evidence="2">
    <location>
        <begin position="121"/>
        <end position="238"/>
    </location>
</feature>
<dbReference type="PANTHER" id="PTHR36984:SF3">
    <property type="entry name" value="CRISPR-ASSOCIATED ENDORIBONUCLEASE CAS6"/>
    <property type="match status" value="1"/>
</dbReference>
<dbReference type="Gene3D" id="3.30.70.1900">
    <property type="match status" value="1"/>
</dbReference>
<dbReference type="Proteomes" id="UP000253208">
    <property type="component" value="Unassembled WGS sequence"/>
</dbReference>
<dbReference type="EMBL" id="PSQG01000025">
    <property type="protein sequence ID" value="RCH42207.1"/>
    <property type="molecule type" value="Genomic_DNA"/>
</dbReference>
<evidence type="ECO:0000313" key="3">
    <source>
        <dbReference type="EMBL" id="RCH42207.1"/>
    </source>
</evidence>
<dbReference type="Gene3D" id="3.30.70.1890">
    <property type="match status" value="1"/>
</dbReference>
<dbReference type="NCBIfam" id="TIGR01877">
    <property type="entry name" value="cas_cas6"/>
    <property type="match status" value="1"/>
</dbReference>
<reference evidence="3 4" key="1">
    <citation type="submission" date="2018-02" db="EMBL/GenBank/DDBJ databases">
        <title>Complete genome sequencing of Faecalibacterium prausnitzii strains isolated from the human gut.</title>
        <authorList>
            <person name="Fitzgerald B.C."/>
            <person name="Shkoporov A.N."/>
            <person name="Ross P.R."/>
            <person name="Hill C."/>
        </authorList>
    </citation>
    <scope>NUCLEOTIDE SEQUENCE [LARGE SCALE GENOMIC DNA]</scope>
    <source>
        <strain evidence="3 4">APC942/31-1</strain>
    </source>
</reference>
<dbReference type="PANTHER" id="PTHR36984">
    <property type="entry name" value="CRISPR-ASSOCIATED ENDORIBONUCLEASE CAS6 1"/>
    <property type="match status" value="1"/>
</dbReference>
<dbReference type="GO" id="GO:0051607">
    <property type="term" value="P:defense response to virus"/>
    <property type="evidence" value="ECO:0007669"/>
    <property type="project" value="UniProtKB-KW"/>
</dbReference>
<organism evidence="3 4">
    <name type="scientific">Blautia obeum</name>
    <dbReference type="NCBI Taxonomy" id="40520"/>
    <lineage>
        <taxon>Bacteria</taxon>
        <taxon>Bacillati</taxon>
        <taxon>Bacillota</taxon>
        <taxon>Clostridia</taxon>
        <taxon>Lachnospirales</taxon>
        <taxon>Lachnospiraceae</taxon>
        <taxon>Blautia</taxon>
    </lineage>
</organism>
<dbReference type="RefSeq" id="WP_114002706.1">
    <property type="nucleotide sequence ID" value="NZ_PSQG01000025.1"/>
</dbReference>
<name>A0A367FUT1_9FIRM</name>
<proteinExistence type="predicted"/>
<dbReference type="GO" id="GO:0016788">
    <property type="term" value="F:hydrolase activity, acting on ester bonds"/>
    <property type="evidence" value="ECO:0007669"/>
    <property type="project" value="InterPro"/>
</dbReference>
<sequence>MNELKLEFQLETTEIPAELDKVLVSFLKATIENYSPALFEKLYNKNSSILKKYTWATYLPGARFTQEKTLLNQNRFTMTFSDADIGELIEFYNAFILMKYKPYSMNQNSMRLMAVKIRNIPEIQDTELIIKMRSALIVRKHDSINNSDKYYTCKDLEFGEMVKENLRIFLEKLNLEMDISDFSITPLKGKKVVTRTWGHLVDGSIGIYKITGNLELLNFLRAAGLGTRRSIGKGMWEVIY</sequence>
<protein>
    <submittedName>
        <fullName evidence="3">CRISPR-associated endoribonuclease Cas6</fullName>
    </submittedName>
</protein>
<evidence type="ECO:0000259" key="2">
    <source>
        <dbReference type="Pfam" id="PF01881"/>
    </source>
</evidence>
<dbReference type="InterPro" id="IPR049435">
    <property type="entry name" value="Cas_Cas6_C"/>
</dbReference>
<accession>A0A367FUT1</accession>
<dbReference type="CDD" id="cd21140">
    <property type="entry name" value="Cas6_I-like"/>
    <property type="match status" value="1"/>
</dbReference>
<evidence type="ECO:0000256" key="1">
    <source>
        <dbReference type="ARBA" id="ARBA00023118"/>
    </source>
</evidence>
<dbReference type="InterPro" id="IPR045747">
    <property type="entry name" value="CRISPR-assoc_prot_Cas6_N_sf"/>
</dbReference>
<dbReference type="InterPro" id="IPR010156">
    <property type="entry name" value="CRISPR-assoc_prot_Cas6"/>
</dbReference>
<dbReference type="AlphaFoldDB" id="A0A367FUT1"/>